<gene>
    <name evidence="3" type="ORF">NCTC10254_02454</name>
</gene>
<keyword evidence="2" id="KW-0812">Transmembrane</keyword>
<keyword evidence="2" id="KW-1133">Transmembrane helix</keyword>
<feature type="compositionally biased region" description="Polar residues" evidence="1">
    <location>
        <begin position="92"/>
        <end position="101"/>
    </location>
</feature>
<organism evidence="3 4">
    <name type="scientific">Corynebacterium matruchotii</name>
    <dbReference type="NCBI Taxonomy" id="43768"/>
    <lineage>
        <taxon>Bacteria</taxon>
        <taxon>Bacillati</taxon>
        <taxon>Actinomycetota</taxon>
        <taxon>Actinomycetes</taxon>
        <taxon>Mycobacteriales</taxon>
        <taxon>Corynebacteriaceae</taxon>
        <taxon>Corynebacterium</taxon>
    </lineage>
</organism>
<comment type="caution">
    <text evidence="3">The sequence shown here is derived from an EMBL/GenBank/DDBJ whole genome shotgun (WGS) entry which is preliminary data.</text>
</comment>
<dbReference type="AlphaFoldDB" id="A0A8B4HAK5"/>
<evidence type="ECO:0000256" key="1">
    <source>
        <dbReference type="SAM" id="MobiDB-lite"/>
    </source>
</evidence>
<evidence type="ECO:0000313" key="4">
    <source>
        <dbReference type="Proteomes" id="UP000249886"/>
    </source>
</evidence>
<reference evidence="3 4" key="1">
    <citation type="submission" date="2018-06" db="EMBL/GenBank/DDBJ databases">
        <authorList>
            <consortium name="Pathogen Informatics"/>
            <person name="Doyle S."/>
        </authorList>
    </citation>
    <scope>NUCLEOTIDE SEQUENCE [LARGE SCALE GENOMIC DNA]</scope>
    <source>
        <strain evidence="3 4">NCTC10254</strain>
    </source>
</reference>
<protein>
    <submittedName>
        <fullName evidence="3">Hypothetical membrane protein</fullName>
    </submittedName>
</protein>
<keyword evidence="2" id="KW-0472">Membrane</keyword>
<name>A0A8B4HAK5_9CORY</name>
<feature type="region of interest" description="Disordered" evidence="1">
    <location>
        <begin position="88"/>
        <end position="117"/>
    </location>
</feature>
<evidence type="ECO:0000313" key="3">
    <source>
        <dbReference type="EMBL" id="SPW33672.1"/>
    </source>
</evidence>
<feature type="transmembrane region" description="Helical" evidence="2">
    <location>
        <begin position="54"/>
        <end position="72"/>
    </location>
</feature>
<dbReference type="GeneID" id="84574557"/>
<sequence>MSSANDDPTELRPVKKVRVKAWHIVFLAVLVVCTWALAWWQWTRFQSGSGTFQNLGYAFQWPFFGLFFVFAYRKILAYESEKLAFEAEQQKDNGSGDSATPQVPPTSRGAQGATGASPQFIDESFLPQREQLSVEEFNRLNQPRRRKGDSQ</sequence>
<dbReference type="EMBL" id="UARK01000034">
    <property type="protein sequence ID" value="SPW33672.1"/>
    <property type="molecule type" value="Genomic_DNA"/>
</dbReference>
<evidence type="ECO:0000256" key="2">
    <source>
        <dbReference type="SAM" id="Phobius"/>
    </source>
</evidence>
<accession>A0A8B4HAK5</accession>
<dbReference type="RefSeq" id="WP_005526398.1">
    <property type="nucleotide sequence ID" value="NZ_CAUOYC010000009.1"/>
</dbReference>
<dbReference type="Proteomes" id="UP000249886">
    <property type="component" value="Unassembled WGS sequence"/>
</dbReference>
<feature type="transmembrane region" description="Helical" evidence="2">
    <location>
        <begin position="21"/>
        <end position="42"/>
    </location>
</feature>
<proteinExistence type="predicted"/>